<dbReference type="GO" id="GO:0003677">
    <property type="term" value="F:DNA binding"/>
    <property type="evidence" value="ECO:0007669"/>
    <property type="project" value="InterPro"/>
</dbReference>
<dbReference type="HOGENOM" id="CLU_055261_5_0_11"/>
<dbReference type="Pfam" id="PF01609">
    <property type="entry name" value="DDE_Tnp_1"/>
    <property type="match status" value="1"/>
</dbReference>
<evidence type="ECO:0000313" key="7">
    <source>
        <dbReference type="EMBL" id="AIJ25587.1"/>
    </source>
</evidence>
<name>A0A076N0P4_AMYME</name>
<dbReference type="InterPro" id="IPR025161">
    <property type="entry name" value="IS402-like_dom"/>
</dbReference>
<evidence type="ECO:0000259" key="3">
    <source>
        <dbReference type="Pfam" id="PF13340"/>
    </source>
</evidence>
<dbReference type="InterPro" id="IPR002559">
    <property type="entry name" value="Transposase_11"/>
</dbReference>
<dbReference type="EMBL" id="CP009110">
    <property type="protein sequence ID" value="AIJ24651.1"/>
    <property type="molecule type" value="Genomic_DNA"/>
</dbReference>
<keyword evidence="8" id="KW-1185">Reference proteome</keyword>
<feature type="region of interest" description="Disordered" evidence="1">
    <location>
        <begin position="248"/>
        <end position="272"/>
    </location>
</feature>
<dbReference type="KEGG" id="amq:AMETH_5495"/>
<dbReference type="Proteomes" id="UP000062973">
    <property type="component" value="Chromosome"/>
</dbReference>
<dbReference type="EMBL" id="CP009110">
    <property type="protein sequence ID" value="AIJ21370.1"/>
    <property type="molecule type" value="Genomic_DNA"/>
</dbReference>
<evidence type="ECO:0000313" key="4">
    <source>
        <dbReference type="EMBL" id="AIJ21341.1"/>
    </source>
</evidence>
<dbReference type="KEGG" id="amq:AMETH_1249"/>
<sequence length="320" mass="35315">MRSPVDRSATKKIENTGDLVASVAAAGRADLTDAQWAVLEPLLPVGQKPGRPPKWTKRQLLDGIRWRVRVGSPWRDVPPVYGCWQTVYGLFRRWQRAGVWAVILAALQSRADAAGVITWDVSVDSTINRAHQHAAGARTESEVQKEPPGGVGAPEPADHALGRSRGGWTTKLHLATEQGQKPLSLLVTAGQRGDSPEFEAVLAGIRVARIGGGQARTRPDRVLADKAYSSRANRAHLRRRGIACTIPQPADQIRHRRNRGPDGGRPPAFDPHTYKQRHAVECGINRLKRHRALATRYDKLAVRYEATIHIAAINEWLPRL</sequence>
<dbReference type="GO" id="GO:0006313">
    <property type="term" value="P:DNA transposition"/>
    <property type="evidence" value="ECO:0007669"/>
    <property type="project" value="InterPro"/>
</dbReference>
<protein>
    <submittedName>
        <fullName evidence="6">Transposase IS4 family protein</fullName>
    </submittedName>
</protein>
<organism evidence="6 8">
    <name type="scientific">Amycolatopsis methanolica 239</name>
    <dbReference type="NCBI Taxonomy" id="1068978"/>
    <lineage>
        <taxon>Bacteria</taxon>
        <taxon>Bacillati</taxon>
        <taxon>Actinomycetota</taxon>
        <taxon>Actinomycetes</taxon>
        <taxon>Pseudonocardiales</taxon>
        <taxon>Pseudonocardiaceae</taxon>
        <taxon>Amycolatopsis</taxon>
        <taxon>Amycolatopsis methanolica group</taxon>
    </lineage>
</organism>
<dbReference type="PANTHER" id="PTHR30007">
    <property type="entry name" value="PHP DOMAIN PROTEIN"/>
    <property type="match status" value="1"/>
</dbReference>
<accession>A0A076N0P4</accession>
<dbReference type="STRING" id="1068978.AMETH_1249"/>
<feature type="domain" description="Insertion element IS402-like" evidence="3">
    <location>
        <begin position="31"/>
        <end position="103"/>
    </location>
</feature>
<evidence type="ECO:0000313" key="6">
    <source>
        <dbReference type="EMBL" id="AIJ24651.1"/>
    </source>
</evidence>
<dbReference type="PATRIC" id="fig|1068978.7.peg.1316"/>
<feature type="region of interest" description="Disordered" evidence="1">
    <location>
        <begin position="134"/>
        <end position="159"/>
    </location>
</feature>
<dbReference type="NCBIfam" id="NF033580">
    <property type="entry name" value="transpos_IS5_3"/>
    <property type="match status" value="1"/>
</dbReference>
<evidence type="ECO:0000313" key="8">
    <source>
        <dbReference type="Proteomes" id="UP000062973"/>
    </source>
</evidence>
<feature type="domain" description="Transposase IS4-like" evidence="2">
    <location>
        <begin position="121"/>
        <end position="307"/>
    </location>
</feature>
<dbReference type="PANTHER" id="PTHR30007:SF1">
    <property type="entry name" value="BLR1914 PROTEIN"/>
    <property type="match status" value="1"/>
</dbReference>
<dbReference type="AlphaFoldDB" id="A0A076N0P4"/>
<dbReference type="GO" id="GO:0004803">
    <property type="term" value="F:transposase activity"/>
    <property type="evidence" value="ECO:0007669"/>
    <property type="project" value="InterPro"/>
</dbReference>
<evidence type="ECO:0000259" key="2">
    <source>
        <dbReference type="Pfam" id="PF01609"/>
    </source>
</evidence>
<evidence type="ECO:0000256" key="1">
    <source>
        <dbReference type="SAM" id="MobiDB-lite"/>
    </source>
</evidence>
<dbReference type="eggNOG" id="COG3293">
    <property type="taxonomic scope" value="Bacteria"/>
</dbReference>
<dbReference type="Pfam" id="PF13340">
    <property type="entry name" value="DUF4096"/>
    <property type="match status" value="1"/>
</dbReference>
<proteinExistence type="predicted"/>
<evidence type="ECO:0000313" key="5">
    <source>
        <dbReference type="EMBL" id="AIJ21370.1"/>
    </source>
</evidence>
<dbReference type="EMBL" id="CP009110">
    <property type="protein sequence ID" value="AIJ21341.1"/>
    <property type="molecule type" value="Genomic_DNA"/>
</dbReference>
<dbReference type="KEGG" id="amq:AMETH_1278"/>
<reference evidence="6 8" key="1">
    <citation type="submission" date="2014-07" db="EMBL/GenBank/DDBJ databases">
        <title>Whole Genome Sequence of the Amycolatopsis methanolica 239.</title>
        <authorList>
            <person name="Tang B."/>
        </authorList>
    </citation>
    <scope>NUCLEOTIDE SEQUENCE [LARGE SCALE GENOMIC DNA]</scope>
    <source>
        <strain evidence="6 8">239</strain>
    </source>
</reference>
<gene>
    <name evidence="4" type="ORF">AMETH_1249</name>
    <name evidence="5" type="ORF">AMETH_1278</name>
    <name evidence="6" type="ORF">AMETH_4559</name>
    <name evidence="7" type="ORF">AMETH_5495</name>
</gene>
<dbReference type="EMBL" id="CP009110">
    <property type="protein sequence ID" value="AIJ25587.1"/>
    <property type="molecule type" value="Genomic_DNA"/>
</dbReference>
<dbReference type="KEGG" id="amq:AMETH_4559"/>